<dbReference type="EMBL" id="CP031395">
    <property type="protein sequence ID" value="QBK03781.1"/>
    <property type="molecule type" value="Genomic_DNA"/>
</dbReference>
<feature type="compositionally biased region" description="Basic and acidic residues" evidence="1">
    <location>
        <begin position="332"/>
        <end position="344"/>
    </location>
</feature>
<accession>A0A4P6UK97</accession>
<dbReference type="Proteomes" id="UP000292939">
    <property type="component" value="Chromosome"/>
</dbReference>
<evidence type="ECO:0000313" key="2">
    <source>
        <dbReference type="EMBL" id="QBK03781.1"/>
    </source>
</evidence>
<organism evidence="2 3">
    <name type="scientific">Hylemonella gracilis</name>
    <dbReference type="NCBI Taxonomy" id="80880"/>
    <lineage>
        <taxon>Bacteria</taxon>
        <taxon>Pseudomonadati</taxon>
        <taxon>Pseudomonadota</taxon>
        <taxon>Betaproteobacteria</taxon>
        <taxon>Burkholderiales</taxon>
        <taxon>Comamonadaceae</taxon>
        <taxon>Hylemonella</taxon>
    </lineage>
</organism>
<name>A0A4P6UK97_9BURK</name>
<sequence length="545" mass="60755">MVTLNLNSDNNLPRILAFPKGQDLWRIDWFGDIAFPDRSQRRKQPSVFLNLSKLSQSRFQFGPTGTLPSNTVALAQRQRRVWVSVGTLPLLRIGDIWRDGQPHSQPDYELEEFKNLQITSSTVSLVKAGLNLNEQGFLLPVSEHPWHMQCTQSYCVVVALPDGRRLVIPCMELIRFYFGSSSGLVSRLFSPPLQRESLYSRAEHDLAAGHIVLHLAERLSGASAADIARIHLDSRAWRAAALVGTSLLRASTSQQAIYPQAVFPFEGETDLQASGQWLSFGDQPRASFLVYSLRSCSHPFPFQSLQYEVPLRHGAPDATNSGSKPKPASAPEGKDQSLIERDASNRLTPKTRRFQGDQRFPDLIPKSIWRRASISPEEFIQSRKRYLAKQAIAAAAVGDPGSEQRIRSVEFATAIQSAGPDLMSAPEFLRPVLLNLLQATDAKIELLTCSDHDGWTIPIPLVVDEDGEIDQRLFTPDADSRTRLRRVAAFEIRRHDQLERLIAIEDGLAHQAVASNTSAPLPEILRRAAMDYCALRVEQVGEADS</sequence>
<dbReference type="AlphaFoldDB" id="A0A4P6UK97"/>
<evidence type="ECO:0000313" key="3">
    <source>
        <dbReference type="Proteomes" id="UP000292939"/>
    </source>
</evidence>
<dbReference type="KEGG" id="hgr:DW355_02445"/>
<evidence type="ECO:0000256" key="1">
    <source>
        <dbReference type="SAM" id="MobiDB-lite"/>
    </source>
</evidence>
<feature type="region of interest" description="Disordered" evidence="1">
    <location>
        <begin position="313"/>
        <end position="357"/>
    </location>
</feature>
<proteinExistence type="predicted"/>
<gene>
    <name evidence="2" type="ORF">DW355_02445</name>
</gene>
<protein>
    <submittedName>
        <fullName evidence="2">Uncharacterized protein</fullName>
    </submittedName>
</protein>
<reference evidence="2 3" key="1">
    <citation type="submission" date="2018-07" db="EMBL/GenBank/DDBJ databases">
        <title>Exploring interactions and the metabolic potential of the ultra-small soil bacteria Hylemonella gracilis.</title>
        <authorList>
            <person name="Tyc O."/>
            <person name="Kulkarni P."/>
            <person name="Gawehns F."/>
            <person name="Hundscheid M."/>
            <person name="Zweers H."/>
            <person name="Garbeva P."/>
        </authorList>
    </citation>
    <scope>NUCLEOTIDE SEQUENCE [LARGE SCALE GENOMIC DNA]</scope>
    <source>
        <strain evidence="2 3">NS1</strain>
    </source>
</reference>